<evidence type="ECO:0000256" key="8">
    <source>
        <dbReference type="SAM" id="MobiDB-lite"/>
    </source>
</evidence>
<feature type="short sequence motif" description="Q motif" evidence="6">
    <location>
        <begin position="120"/>
        <end position="148"/>
    </location>
</feature>
<feature type="region of interest" description="Disordered" evidence="8">
    <location>
        <begin position="1"/>
        <end position="33"/>
    </location>
</feature>
<protein>
    <recommendedName>
        <fullName evidence="1">RNA helicase</fullName>
        <ecNumber evidence="1">3.6.4.13</ecNumber>
    </recommendedName>
</protein>
<dbReference type="CDD" id="cd17966">
    <property type="entry name" value="DEADc_DDX5_DDX17"/>
    <property type="match status" value="1"/>
</dbReference>
<dbReference type="Pfam" id="PF00271">
    <property type="entry name" value="Helicase_C"/>
    <property type="match status" value="1"/>
</dbReference>
<dbReference type="PROSITE" id="PS51195">
    <property type="entry name" value="Q_MOTIF"/>
    <property type="match status" value="1"/>
</dbReference>
<dbReference type="SMART" id="SM00487">
    <property type="entry name" value="DEXDc"/>
    <property type="match status" value="1"/>
</dbReference>
<dbReference type="GO" id="GO:0003676">
    <property type="term" value="F:nucleic acid binding"/>
    <property type="evidence" value="ECO:0007669"/>
    <property type="project" value="InterPro"/>
</dbReference>
<sequence>PFSVTFQTQDKMSHYSSYGGSRGDDRWGGSSYGGRSGGFGGGGDFGRGGGGSYGFNSRGGRDELDSMTLPKPDFSNLPKFEKCFYLEHPAVSSRTSEEVEAFRRSKQIHVYGDGVPKPVTSFEEASFPEYVLGEVLRAGFKEPTPIQCQGWPMALLGRDLIGLAETGSGKTLAYLLPAVVHINAQPYLQPGDGPIVLVLAPTRELAVQIQQECQRFGSSSRIKNTVVYGGAPKGPQARDLRSGVEIVIATPGRLIDMLDSRTTNLRRVTYLVLDEADRMLDMGFEPQIRKIVDQIRPDRQTLLWSATWPKEVQAIARDFLRDPYQVIIGSPDLKANHNIRQIVEMIEGHAKYPRLRKLLDQEMDGRRILIFLETKRGCDDLVRQLRMDGYPALGLHGDKSQQERDWVLQEFKNGTHPIMLATDVAARGLDVKDIKVVVNFDMPKTAEDYVHRIGRTGRAGAHGTAYSFFTSADARLARQVVDVMQEAGQQPPPELLQMSHFGGGGGGGFRSRGGGGGGGGFRGFGGGPSMTGSNAIPVAPRPRY</sequence>
<reference evidence="12 13" key="1">
    <citation type="journal article" date="2021" name="Sci. Rep.">
        <title>Genome sequencing of the multicellular alga Astrephomene provides insights into convergent evolution of germ-soma differentiation.</title>
        <authorList>
            <person name="Yamashita S."/>
            <person name="Yamamoto K."/>
            <person name="Matsuzaki R."/>
            <person name="Suzuki S."/>
            <person name="Yamaguchi H."/>
            <person name="Hirooka S."/>
            <person name="Minakuchi Y."/>
            <person name="Miyagishima S."/>
            <person name="Kawachi M."/>
            <person name="Toyoda A."/>
            <person name="Nozaki H."/>
        </authorList>
    </citation>
    <scope>NUCLEOTIDE SEQUENCE [LARGE SCALE GENOMIC DNA]</scope>
    <source>
        <strain evidence="12 13">NIES-4017</strain>
    </source>
</reference>
<dbReference type="CDD" id="cd18787">
    <property type="entry name" value="SF2_C_DEAD"/>
    <property type="match status" value="1"/>
</dbReference>
<dbReference type="InterPro" id="IPR014001">
    <property type="entry name" value="Helicase_ATP-bd"/>
</dbReference>
<accession>A0AAD3DGD9</accession>
<evidence type="ECO:0000313" key="12">
    <source>
        <dbReference type="EMBL" id="GFR39897.1"/>
    </source>
</evidence>
<evidence type="ECO:0000256" key="5">
    <source>
        <dbReference type="ARBA" id="ARBA00022840"/>
    </source>
</evidence>
<dbReference type="SUPFAM" id="SSF52540">
    <property type="entry name" value="P-loop containing nucleoside triphosphate hydrolases"/>
    <property type="match status" value="1"/>
</dbReference>
<dbReference type="EMBL" id="BMAR01000001">
    <property type="protein sequence ID" value="GFR39897.1"/>
    <property type="molecule type" value="Genomic_DNA"/>
</dbReference>
<gene>
    <name evidence="12" type="ORF">Agub_g402</name>
</gene>
<evidence type="ECO:0000256" key="1">
    <source>
        <dbReference type="ARBA" id="ARBA00012552"/>
    </source>
</evidence>
<dbReference type="GO" id="GO:0003724">
    <property type="term" value="F:RNA helicase activity"/>
    <property type="evidence" value="ECO:0007669"/>
    <property type="project" value="UniProtKB-EC"/>
</dbReference>
<organism evidence="12 13">
    <name type="scientific">Astrephomene gubernaculifera</name>
    <dbReference type="NCBI Taxonomy" id="47775"/>
    <lineage>
        <taxon>Eukaryota</taxon>
        <taxon>Viridiplantae</taxon>
        <taxon>Chlorophyta</taxon>
        <taxon>core chlorophytes</taxon>
        <taxon>Chlorophyceae</taxon>
        <taxon>CS clade</taxon>
        <taxon>Chlamydomonadales</taxon>
        <taxon>Astrephomenaceae</taxon>
        <taxon>Astrephomene</taxon>
    </lineage>
</organism>
<evidence type="ECO:0000256" key="3">
    <source>
        <dbReference type="ARBA" id="ARBA00022801"/>
    </source>
</evidence>
<comment type="caution">
    <text evidence="12">The sequence shown here is derived from an EMBL/GenBank/DDBJ whole genome shotgun (WGS) entry which is preliminary data.</text>
</comment>
<evidence type="ECO:0000256" key="6">
    <source>
        <dbReference type="PROSITE-ProRule" id="PRU00552"/>
    </source>
</evidence>
<evidence type="ECO:0000256" key="4">
    <source>
        <dbReference type="ARBA" id="ARBA00022806"/>
    </source>
</evidence>
<comment type="similarity">
    <text evidence="7">Belongs to the DEAD box helicase family.</text>
</comment>
<dbReference type="Proteomes" id="UP001054857">
    <property type="component" value="Unassembled WGS sequence"/>
</dbReference>
<feature type="region of interest" description="Disordered" evidence="8">
    <location>
        <begin position="502"/>
        <end position="544"/>
    </location>
</feature>
<proteinExistence type="inferred from homology"/>
<dbReference type="FunFam" id="3.40.50.300:FF:000079">
    <property type="entry name" value="probable ATP-dependent RNA helicase DDX17"/>
    <property type="match status" value="1"/>
</dbReference>
<dbReference type="SMART" id="SM00490">
    <property type="entry name" value="HELICc"/>
    <property type="match status" value="1"/>
</dbReference>
<evidence type="ECO:0000256" key="2">
    <source>
        <dbReference type="ARBA" id="ARBA00022741"/>
    </source>
</evidence>
<dbReference type="PROSITE" id="PS00039">
    <property type="entry name" value="DEAD_ATP_HELICASE"/>
    <property type="match status" value="1"/>
</dbReference>
<dbReference type="EC" id="3.6.4.13" evidence="1"/>
<dbReference type="PANTHER" id="PTHR47958">
    <property type="entry name" value="ATP-DEPENDENT RNA HELICASE DBP3"/>
    <property type="match status" value="1"/>
</dbReference>
<keyword evidence="13" id="KW-1185">Reference proteome</keyword>
<name>A0AAD3DGD9_9CHLO</name>
<feature type="domain" description="Helicase ATP-binding" evidence="9">
    <location>
        <begin position="151"/>
        <end position="326"/>
    </location>
</feature>
<evidence type="ECO:0000313" key="13">
    <source>
        <dbReference type="Proteomes" id="UP001054857"/>
    </source>
</evidence>
<dbReference type="Pfam" id="PF00270">
    <property type="entry name" value="DEAD"/>
    <property type="match status" value="1"/>
</dbReference>
<keyword evidence="3 7" id="KW-0378">Hydrolase</keyword>
<evidence type="ECO:0000259" key="11">
    <source>
        <dbReference type="PROSITE" id="PS51195"/>
    </source>
</evidence>
<evidence type="ECO:0000256" key="7">
    <source>
        <dbReference type="RuleBase" id="RU000492"/>
    </source>
</evidence>
<keyword evidence="4 7" id="KW-0347">Helicase</keyword>
<feature type="compositionally biased region" description="Gly residues" evidence="8">
    <location>
        <begin position="502"/>
        <end position="529"/>
    </location>
</feature>
<dbReference type="PROSITE" id="PS51192">
    <property type="entry name" value="HELICASE_ATP_BIND_1"/>
    <property type="match status" value="1"/>
</dbReference>
<dbReference type="InterPro" id="IPR027417">
    <property type="entry name" value="P-loop_NTPase"/>
</dbReference>
<dbReference type="GO" id="GO:0016787">
    <property type="term" value="F:hydrolase activity"/>
    <property type="evidence" value="ECO:0007669"/>
    <property type="project" value="UniProtKB-KW"/>
</dbReference>
<evidence type="ECO:0000259" key="9">
    <source>
        <dbReference type="PROSITE" id="PS51192"/>
    </source>
</evidence>
<dbReference type="PROSITE" id="PS51194">
    <property type="entry name" value="HELICASE_CTER"/>
    <property type="match status" value="1"/>
</dbReference>
<feature type="non-terminal residue" evidence="12">
    <location>
        <position position="544"/>
    </location>
</feature>
<keyword evidence="2 7" id="KW-0547">Nucleotide-binding</keyword>
<evidence type="ECO:0000259" key="10">
    <source>
        <dbReference type="PROSITE" id="PS51194"/>
    </source>
</evidence>
<dbReference type="InterPro" id="IPR000629">
    <property type="entry name" value="RNA-helicase_DEAD-box_CS"/>
</dbReference>
<feature type="domain" description="Helicase C-terminal" evidence="10">
    <location>
        <begin position="354"/>
        <end position="499"/>
    </location>
</feature>
<feature type="compositionally biased region" description="Polar residues" evidence="8">
    <location>
        <begin position="1"/>
        <end position="10"/>
    </location>
</feature>
<dbReference type="InterPro" id="IPR014014">
    <property type="entry name" value="RNA_helicase_DEAD_Q_motif"/>
</dbReference>
<dbReference type="GO" id="GO:0005524">
    <property type="term" value="F:ATP binding"/>
    <property type="evidence" value="ECO:0007669"/>
    <property type="project" value="UniProtKB-KW"/>
</dbReference>
<dbReference type="InterPro" id="IPR011545">
    <property type="entry name" value="DEAD/DEAH_box_helicase_dom"/>
</dbReference>
<dbReference type="AlphaFoldDB" id="A0AAD3DGD9"/>
<keyword evidence="5 7" id="KW-0067">ATP-binding</keyword>
<dbReference type="FunFam" id="3.40.50.300:FF:000008">
    <property type="entry name" value="ATP-dependent RNA helicase RhlB"/>
    <property type="match status" value="1"/>
</dbReference>
<dbReference type="Gene3D" id="3.40.50.300">
    <property type="entry name" value="P-loop containing nucleotide triphosphate hydrolases"/>
    <property type="match status" value="2"/>
</dbReference>
<dbReference type="InterPro" id="IPR001650">
    <property type="entry name" value="Helicase_C-like"/>
</dbReference>
<feature type="domain" description="DEAD-box RNA helicase Q" evidence="11">
    <location>
        <begin position="120"/>
        <end position="148"/>
    </location>
</feature>